<dbReference type="Proteomes" id="UP000241762">
    <property type="component" value="Chromosome"/>
</dbReference>
<protein>
    <recommendedName>
        <fullName evidence="1">GTA TIM-barrel-like domain-containing protein</fullName>
    </recommendedName>
</protein>
<dbReference type="OrthoDB" id="8445115at2"/>
<dbReference type="SUPFAM" id="SSF51445">
    <property type="entry name" value="(Trans)glycosidases"/>
    <property type="match status" value="1"/>
</dbReference>
<sequence>MKVCFDDLLQESAGLLALDNYFDAENPLSLDLYAFEGASINIQVKGAESQEIHIPKLQITTYNFNILYFVPNRYKVFVDQLEIKCPGIHLVADGLNIGQCHIDTTRPQVWIENFQAESLTARCMLDEDEEQVRKLLPGITVIPGCGEYVLDEAFDSLDRLKQDLPNVEWISPVVAWFASSLDLKTCKIIPGIDTNLLENPKHPKIDSWQVGEYTSSCNFPMKINQVDERSIYGGTINDASVIEYLKHAQELGFKIIFYPLIMVNQIGKPWRGWIGKDEQVTVEDVQNFYENQYRPFILHYAELVAGRVDAFIIGSELIGLTSLKTEDNLFPFVKKLIELAGLVREILGPDVKISYAADWSEYHSVGGYFRPLDELWANQNIDFVGIDAYFPLTHSQESRFSLEEIGKGFTNGEGCEFYFDGDRKIEFKKSEPWNQWKNLHDWWHNEHWIGNDKTLWQPKMKPIWFTEFGFPSIDKAPNKPNVFYNPECRDGGVPTFSNGKTDYAVQRLALRAALEYWQEFEFMQNMICWTWDARGENWMNCSYYADGPLWKCGHWIDGKIGAPRNEVALKGNNIDIKNLVVAAPKVKFDQINIIIRDVAALSGDSLTISDS</sequence>
<dbReference type="Gene3D" id="3.20.20.80">
    <property type="entry name" value="Glycosidases"/>
    <property type="match status" value="1"/>
</dbReference>
<dbReference type="InterPro" id="IPR017853">
    <property type="entry name" value="GH"/>
</dbReference>
<keyword evidence="3" id="KW-1185">Reference proteome</keyword>
<dbReference type="CDD" id="cd19607">
    <property type="entry name" value="GTA_TIM-barrel-like"/>
    <property type="match status" value="1"/>
</dbReference>
<dbReference type="Pfam" id="PF13547">
    <property type="entry name" value="GTA_TIM"/>
    <property type="match status" value="1"/>
</dbReference>
<dbReference type="InterPro" id="IPR025195">
    <property type="entry name" value="GTA_TIM_dom"/>
</dbReference>
<gene>
    <name evidence="2" type="ORF">phytr_10550</name>
</gene>
<evidence type="ECO:0000259" key="1">
    <source>
        <dbReference type="Pfam" id="PF13547"/>
    </source>
</evidence>
<feature type="domain" description="GTA TIM-barrel-like" evidence="1">
    <location>
        <begin position="292"/>
        <end position="534"/>
    </location>
</feature>
<accession>A0A2P1P9N3</accession>
<name>A0A2P1P9N3_9RICK</name>
<evidence type="ECO:0000313" key="2">
    <source>
        <dbReference type="EMBL" id="AVP87983.1"/>
    </source>
</evidence>
<dbReference type="EMBL" id="CP027845">
    <property type="protein sequence ID" value="AVP87983.1"/>
    <property type="molecule type" value="Genomic_DNA"/>
</dbReference>
<reference evidence="2 3" key="1">
    <citation type="submission" date="2018-03" db="EMBL/GenBank/DDBJ databases">
        <title>A gene transfer event suggests a long-term partnership between eustigmatophyte algae and a novel lineage of endosymbiotic bacteria.</title>
        <authorList>
            <person name="Yurchenko T."/>
            <person name="Sevcikova T."/>
            <person name="Pribyl P."/>
            <person name="El Karkouri K."/>
            <person name="Klimes V."/>
            <person name="Amaral R."/>
            <person name="Zbrankova V."/>
            <person name="Kim E."/>
            <person name="Raoult D."/>
            <person name="Santos L.M.A."/>
            <person name="Elias M."/>
        </authorList>
    </citation>
    <scope>NUCLEOTIDE SEQUENCE [LARGE SCALE GENOMIC DNA]</scope>
    <source>
        <strain evidence="2">CCALA 838</strain>
    </source>
</reference>
<dbReference type="KEGG" id="ptc:phytr_10550"/>
<dbReference type="AlphaFoldDB" id="A0A2P1P9N3"/>
<evidence type="ECO:0000313" key="3">
    <source>
        <dbReference type="Proteomes" id="UP000241762"/>
    </source>
</evidence>
<organism evidence="2 3">
    <name type="scientific">Candidatus Phycorickettsia trachydisci</name>
    <dbReference type="NCBI Taxonomy" id="2115978"/>
    <lineage>
        <taxon>Bacteria</taxon>
        <taxon>Pseudomonadati</taxon>
        <taxon>Pseudomonadota</taxon>
        <taxon>Alphaproteobacteria</taxon>
        <taxon>Rickettsiales</taxon>
        <taxon>Rickettsiaceae</taxon>
        <taxon>Candidatus Phycorickettsia</taxon>
    </lineage>
</organism>
<dbReference type="RefSeq" id="WP_106874812.1">
    <property type="nucleotide sequence ID" value="NZ_CP027845.1"/>
</dbReference>
<proteinExistence type="predicted"/>